<keyword evidence="3 5" id="KW-0963">Cytoplasm</keyword>
<dbReference type="PIRSF" id="PIRSF028732">
    <property type="entry name" value="Alba"/>
    <property type="match status" value="1"/>
</dbReference>
<organism evidence="7 8">
    <name type="scientific">miscellaneous Crenarchaeota group-15 archaeon DG-45</name>
    <dbReference type="NCBI Taxonomy" id="1685127"/>
    <lineage>
        <taxon>Archaea</taxon>
        <taxon>Candidatus Bathyarchaeota</taxon>
        <taxon>MCG-15</taxon>
    </lineage>
</organism>
<dbReference type="HAMAP" id="MF_01122">
    <property type="entry name" value="AlbA"/>
    <property type="match status" value="1"/>
</dbReference>
<dbReference type="AlphaFoldDB" id="A0A0M0BLJ8"/>
<comment type="subcellular location">
    <subcellularLocation>
        <location evidence="5">Cytoplasm</location>
    </subcellularLocation>
    <subcellularLocation>
        <location evidence="5">Chromosome</location>
    </subcellularLocation>
</comment>
<dbReference type="InterPro" id="IPR013795">
    <property type="entry name" value="DNA/RNA-bd_Alba"/>
</dbReference>
<protein>
    <recommendedName>
        <fullName evidence="5">DNA/RNA-binding protein Alba</fullName>
    </recommendedName>
</protein>
<evidence type="ECO:0000259" key="6">
    <source>
        <dbReference type="Pfam" id="PF01918"/>
    </source>
</evidence>
<evidence type="ECO:0000256" key="1">
    <source>
        <dbReference type="ARBA" id="ARBA00008018"/>
    </source>
</evidence>
<dbReference type="EMBL" id="LFWZ01000072">
    <property type="protein sequence ID" value="KON29225.1"/>
    <property type="molecule type" value="Genomic_DNA"/>
</dbReference>
<dbReference type="Pfam" id="PF01918">
    <property type="entry name" value="Alba"/>
    <property type="match status" value="1"/>
</dbReference>
<dbReference type="Gene3D" id="3.30.110.20">
    <property type="entry name" value="Alba-like domain"/>
    <property type="match status" value="1"/>
</dbReference>
<comment type="similarity">
    <text evidence="1 5">Belongs to the histone-like Alba family.</text>
</comment>
<dbReference type="GO" id="GO:0005694">
    <property type="term" value="C:chromosome"/>
    <property type="evidence" value="ECO:0007669"/>
    <property type="project" value="UniProtKB-SubCell"/>
</dbReference>
<keyword evidence="2 5" id="KW-0158">Chromosome</keyword>
<evidence type="ECO:0000313" key="8">
    <source>
        <dbReference type="Proteomes" id="UP000037210"/>
    </source>
</evidence>
<accession>A0A0M0BLJ8</accession>
<name>A0A0M0BLJ8_9ARCH</name>
<dbReference type="SUPFAM" id="SSF82704">
    <property type="entry name" value="AlbA-like"/>
    <property type="match status" value="1"/>
</dbReference>
<gene>
    <name evidence="5" type="primary">albA</name>
    <name evidence="7" type="ORF">AC482_07090</name>
</gene>
<evidence type="ECO:0000256" key="2">
    <source>
        <dbReference type="ARBA" id="ARBA00022454"/>
    </source>
</evidence>
<evidence type="ECO:0000313" key="7">
    <source>
        <dbReference type="EMBL" id="KON29225.1"/>
    </source>
</evidence>
<comment type="caution">
    <text evidence="5">Lacks conserved residue(s) required for the propagation of feature annotation.</text>
</comment>
<evidence type="ECO:0000256" key="5">
    <source>
        <dbReference type="HAMAP-Rule" id="MF_01122"/>
    </source>
</evidence>
<dbReference type="GO" id="GO:0003690">
    <property type="term" value="F:double-stranded DNA binding"/>
    <property type="evidence" value="ECO:0007669"/>
    <property type="project" value="UniProtKB-UniRule"/>
</dbReference>
<dbReference type="Proteomes" id="UP000037210">
    <property type="component" value="Unassembled WGS sequence"/>
</dbReference>
<feature type="domain" description="DNA/RNA-binding protein Alba-like" evidence="6">
    <location>
        <begin position="6"/>
        <end position="66"/>
    </location>
</feature>
<reference evidence="7 8" key="1">
    <citation type="submission" date="2015-06" db="EMBL/GenBank/DDBJ databases">
        <title>New insights into the roles of widespread benthic archaea in carbon and nitrogen cycling.</title>
        <authorList>
            <person name="Lazar C.S."/>
            <person name="Baker B.J."/>
            <person name="Seitz K.W."/>
            <person name="Hyde A.S."/>
            <person name="Dick G.J."/>
            <person name="Hinrichs K.-U."/>
            <person name="Teske A.P."/>
        </authorList>
    </citation>
    <scope>NUCLEOTIDE SEQUENCE [LARGE SCALE GENOMIC DNA]</scope>
    <source>
        <strain evidence="7">DG-45</strain>
    </source>
</reference>
<dbReference type="InterPro" id="IPR036882">
    <property type="entry name" value="Alba-like_dom_sf"/>
</dbReference>
<comment type="function">
    <text evidence="5">Binds double-stranded DNA tightly but without sequence specificity. Involved in DNA compaction.</text>
</comment>
<dbReference type="GO" id="GO:0030261">
    <property type="term" value="P:chromosome condensation"/>
    <property type="evidence" value="ECO:0007669"/>
    <property type="project" value="UniProtKB-KW"/>
</dbReference>
<evidence type="ECO:0000256" key="3">
    <source>
        <dbReference type="ARBA" id="ARBA00022490"/>
    </source>
</evidence>
<comment type="caution">
    <text evidence="7">The sequence shown here is derived from an EMBL/GenBank/DDBJ whole genome shotgun (WGS) entry which is preliminary data.</text>
</comment>
<keyword evidence="4 5" id="KW-0238">DNA-binding</keyword>
<keyword evidence="5" id="KW-0226">DNA condensation</keyword>
<evidence type="ECO:0000256" key="4">
    <source>
        <dbReference type="ARBA" id="ARBA00023125"/>
    </source>
</evidence>
<dbReference type="GO" id="GO:0003723">
    <property type="term" value="F:RNA binding"/>
    <property type="evidence" value="ECO:0007669"/>
    <property type="project" value="InterPro"/>
</dbReference>
<proteinExistence type="inferred from homology"/>
<sequence>MSADENIYVGSKPILSYVTAIVTALQRADTIRVLARGRAISSAVDVVEVTKRSFLTDISVDDIAIGTERMGEGEATRNVSTIAITLSRNRATGSEGSAEDEG</sequence>
<dbReference type="GO" id="GO:0005737">
    <property type="term" value="C:cytoplasm"/>
    <property type="evidence" value="ECO:0007669"/>
    <property type="project" value="UniProtKB-SubCell"/>
</dbReference>
<dbReference type="InterPro" id="IPR002775">
    <property type="entry name" value="DNA/RNA-bd_Alba-like"/>
</dbReference>